<name>A0AA40GDI3_9HYME</name>
<gene>
    <name evidence="1" type="ORF">K0M31_000440</name>
</gene>
<sequence length="79" mass="9021">MVDRKTNKRYASRDYGLVCGEDSYVCIEENVHRGFVRRTWSAESKESEGYSTQEQTDSIDLSNTLIKIEIVLNIQSLSG</sequence>
<evidence type="ECO:0000313" key="2">
    <source>
        <dbReference type="Proteomes" id="UP001177670"/>
    </source>
</evidence>
<reference evidence="1" key="1">
    <citation type="submission" date="2021-10" db="EMBL/GenBank/DDBJ databases">
        <title>Melipona bicolor Genome sequencing and assembly.</title>
        <authorList>
            <person name="Araujo N.S."/>
            <person name="Arias M.C."/>
        </authorList>
    </citation>
    <scope>NUCLEOTIDE SEQUENCE</scope>
    <source>
        <strain evidence="1">USP_2M_L1-L4_2017</strain>
        <tissue evidence="1">Whole body</tissue>
    </source>
</reference>
<proteinExistence type="predicted"/>
<organism evidence="1 2">
    <name type="scientific">Melipona bicolor</name>
    <dbReference type="NCBI Taxonomy" id="60889"/>
    <lineage>
        <taxon>Eukaryota</taxon>
        <taxon>Metazoa</taxon>
        <taxon>Ecdysozoa</taxon>
        <taxon>Arthropoda</taxon>
        <taxon>Hexapoda</taxon>
        <taxon>Insecta</taxon>
        <taxon>Pterygota</taxon>
        <taxon>Neoptera</taxon>
        <taxon>Endopterygota</taxon>
        <taxon>Hymenoptera</taxon>
        <taxon>Apocrita</taxon>
        <taxon>Aculeata</taxon>
        <taxon>Apoidea</taxon>
        <taxon>Anthophila</taxon>
        <taxon>Apidae</taxon>
        <taxon>Melipona</taxon>
    </lineage>
</organism>
<comment type="caution">
    <text evidence="1">The sequence shown here is derived from an EMBL/GenBank/DDBJ whole genome shotgun (WGS) entry which is preliminary data.</text>
</comment>
<protein>
    <submittedName>
        <fullName evidence="1">Uncharacterized protein</fullName>
    </submittedName>
</protein>
<dbReference type="Proteomes" id="UP001177670">
    <property type="component" value="Unassembled WGS sequence"/>
</dbReference>
<evidence type="ECO:0000313" key="1">
    <source>
        <dbReference type="EMBL" id="KAK1135868.1"/>
    </source>
</evidence>
<accession>A0AA40GDI3</accession>
<keyword evidence="2" id="KW-1185">Reference proteome</keyword>
<dbReference type="EMBL" id="JAHYIQ010000001">
    <property type="protein sequence ID" value="KAK1135868.1"/>
    <property type="molecule type" value="Genomic_DNA"/>
</dbReference>
<dbReference type="AlphaFoldDB" id="A0AA40GDI3"/>